<keyword evidence="8" id="KW-1185">Reference proteome</keyword>
<accession>B3S0M3</accession>
<dbReference type="InParanoid" id="B3S0M3"/>
<evidence type="ECO:0000256" key="2">
    <source>
        <dbReference type="ARBA" id="ARBA00022664"/>
    </source>
</evidence>
<dbReference type="eggNOG" id="KOG1895">
    <property type="taxonomic scope" value="Eukaryota"/>
</dbReference>
<dbReference type="STRING" id="10228.B3S0M3"/>
<dbReference type="Gene3D" id="1.25.10.10">
    <property type="entry name" value="Leucine-rich Repeat Variant"/>
    <property type="match status" value="1"/>
</dbReference>
<dbReference type="InterPro" id="IPR022075">
    <property type="entry name" value="Symplekin_C"/>
</dbReference>
<feature type="domain" description="Symplekin C-terminal" evidence="6">
    <location>
        <begin position="812"/>
        <end position="927"/>
    </location>
</feature>
<protein>
    <recommendedName>
        <fullName evidence="9">Symplekin</fullName>
    </recommendedName>
</protein>
<dbReference type="InterPro" id="IPR032460">
    <property type="entry name" value="Symplekin/Pta1_N"/>
</dbReference>
<dbReference type="PANTHER" id="PTHR15245">
    <property type="entry name" value="SYMPLEKIN-RELATED"/>
    <property type="match status" value="1"/>
</dbReference>
<reference evidence="7 8" key="1">
    <citation type="journal article" date="2008" name="Nature">
        <title>The Trichoplax genome and the nature of placozoans.</title>
        <authorList>
            <person name="Srivastava M."/>
            <person name="Begovic E."/>
            <person name="Chapman J."/>
            <person name="Putnam N.H."/>
            <person name="Hellsten U."/>
            <person name="Kawashima T."/>
            <person name="Kuo A."/>
            <person name="Mitros T."/>
            <person name="Salamov A."/>
            <person name="Carpenter M.L."/>
            <person name="Signorovitch A.Y."/>
            <person name="Moreno M.A."/>
            <person name="Kamm K."/>
            <person name="Grimwood J."/>
            <person name="Schmutz J."/>
            <person name="Shapiro H."/>
            <person name="Grigoriev I.V."/>
            <person name="Buss L.W."/>
            <person name="Schierwater B."/>
            <person name="Dellaporta S.L."/>
            <person name="Rokhsar D.S."/>
        </authorList>
    </citation>
    <scope>NUCLEOTIDE SEQUENCE [LARGE SCALE GENOMIC DNA]</scope>
    <source>
        <strain evidence="7 8">Grell-BS-1999</strain>
    </source>
</reference>
<evidence type="ECO:0000256" key="1">
    <source>
        <dbReference type="ARBA" id="ARBA00004123"/>
    </source>
</evidence>
<dbReference type="HOGENOM" id="CLU_004756_0_0_1"/>
<dbReference type="Proteomes" id="UP000009022">
    <property type="component" value="Unassembled WGS sequence"/>
</dbReference>
<evidence type="ECO:0000259" key="6">
    <source>
        <dbReference type="Pfam" id="PF12295"/>
    </source>
</evidence>
<dbReference type="OrthoDB" id="331600at2759"/>
<dbReference type="KEGG" id="tad:TRIADDRAFT_57101"/>
<sequence length="997" mass="112852">MAAVVGEDNKRKNTAEMSSMDAKEDENSISDRVIELMNRAQLETDAKEKLVYLKQIQELVIMKDSALLDSFLDEMLAFQHEKSADVQKFILGFLEEACKKDEFLCSKVVYPLAYLLYDQDNVQVTKRAIQCNLNLYRIAFKFIATKKAASDDLLHIWEQFCDMKTYIISLTQHENTGVRTSALKYCEMIVLTQSIKGGITTSTKPDDISLDMLSTTHPIMDFSKLKDEAKSILTFLTDLTLSHKINHTNLLPCVGSLAIIARMRPMHFGIIIACLESLNANLPPTLSKSQVSNLRKHLKIQFMTLLKNPVSIEYQSVLAAILSDLGVTGNEVVNRAKLRIKLNSLYSTDLDSERPPKKLRIGENRTSDAKITDIKIESGSIEINRTAEEIIQKLNSNETVVNLVFASIHRLPNRMPSIFQDCHTPIVSAGSKIQIAHLARLLATQMLSTDNSNIESSESDMMPTLRDVKSEYPRSIKIAGLKEKHSESTRSRKIKQFSLSSLVNYNMNIGEKQALSLSAFERMLKGEENAHHAGMALERIQVLVGLATQLRGEVANAFRNYIFEDIRGRFELACTWLTKEYLLSLAASSQSTEIKNDNDGYSQCLAEILKELTDKLDKEDKLFTHFCLEIPRFTSVAYKVIEDYSKNEGSSKLGLSTMYELILRRPVTKAPLMQKLLDLTVFENEQRRALENLEMVLQIGDNQSNQWSEDSIKMHMSLFMSLLPKNHVIIHNLANMYGKATSNVKRVILRQIEHPIRNIGMSSPELLKFFEQVPSGTETLLTRILYIFTDKSMPSQELIRKVREAYYGKKLDVRALIPIINGLEKSEVIGALPKLMKQSAKVVKEVITRLINPFSDVEESVGPRQTSPLTPSELLLALHQIEDDVKSAIKGFCLSEKSTFTQEVLAGVLQQMLERTTIPILFMRTITTPQSYPVLLQLPAHQLESVFQIAPSLQHNLRQHINLLTLNQRAHIPQSLLFTIENYVVENGKESHDNKET</sequence>
<name>B3S0M3_TRIAD</name>
<dbReference type="InterPro" id="IPR011989">
    <property type="entry name" value="ARM-like"/>
</dbReference>
<evidence type="ECO:0000313" key="7">
    <source>
        <dbReference type="EMBL" id="EDV23664.1"/>
    </source>
</evidence>
<evidence type="ECO:0000313" key="8">
    <source>
        <dbReference type="Proteomes" id="UP000009022"/>
    </source>
</evidence>
<dbReference type="InterPro" id="IPR021850">
    <property type="entry name" value="Symplekin/Pta1"/>
</dbReference>
<keyword evidence="2" id="KW-0507">mRNA processing</keyword>
<feature type="domain" description="Symplekin/Pta1 N-terminal" evidence="5">
    <location>
        <begin position="122"/>
        <end position="332"/>
    </location>
</feature>
<dbReference type="PhylomeDB" id="B3S0M3"/>
<feature type="region of interest" description="Disordered" evidence="4">
    <location>
        <begin position="1"/>
        <end position="26"/>
    </location>
</feature>
<dbReference type="GO" id="GO:0005847">
    <property type="term" value="C:mRNA cleavage and polyadenylation specificity factor complex"/>
    <property type="evidence" value="ECO:0000318"/>
    <property type="project" value="GO_Central"/>
</dbReference>
<keyword evidence="3" id="KW-0539">Nucleus</keyword>
<organism evidence="7 8">
    <name type="scientific">Trichoplax adhaerens</name>
    <name type="common">Trichoplax reptans</name>
    <dbReference type="NCBI Taxonomy" id="10228"/>
    <lineage>
        <taxon>Eukaryota</taxon>
        <taxon>Metazoa</taxon>
        <taxon>Placozoa</taxon>
        <taxon>Uniplacotomia</taxon>
        <taxon>Trichoplacea</taxon>
        <taxon>Trichoplacidae</taxon>
        <taxon>Trichoplax</taxon>
    </lineage>
</organism>
<dbReference type="GO" id="GO:0006397">
    <property type="term" value="P:mRNA processing"/>
    <property type="evidence" value="ECO:0007669"/>
    <property type="project" value="UniProtKB-KW"/>
</dbReference>
<dbReference type="Pfam" id="PF11935">
    <property type="entry name" value="SYMPK_PTA1_N"/>
    <property type="match status" value="1"/>
</dbReference>
<dbReference type="FunCoup" id="B3S0M3">
    <property type="interactions" value="2181"/>
</dbReference>
<dbReference type="EMBL" id="DS985246">
    <property type="protein sequence ID" value="EDV23664.1"/>
    <property type="molecule type" value="Genomic_DNA"/>
</dbReference>
<evidence type="ECO:0000256" key="3">
    <source>
        <dbReference type="ARBA" id="ARBA00023242"/>
    </source>
</evidence>
<proteinExistence type="predicted"/>
<dbReference type="CTD" id="6754775"/>
<dbReference type="PANTHER" id="PTHR15245:SF20">
    <property type="entry name" value="SYMPLEKIN"/>
    <property type="match status" value="1"/>
</dbReference>
<dbReference type="GeneID" id="6754775"/>
<evidence type="ECO:0000256" key="4">
    <source>
        <dbReference type="SAM" id="MobiDB-lite"/>
    </source>
</evidence>
<evidence type="ECO:0008006" key="9">
    <source>
        <dbReference type="Google" id="ProtNLM"/>
    </source>
</evidence>
<dbReference type="AlphaFoldDB" id="B3S0M3"/>
<evidence type="ECO:0000259" key="5">
    <source>
        <dbReference type="Pfam" id="PF11935"/>
    </source>
</evidence>
<dbReference type="RefSeq" id="XP_002113190.1">
    <property type="nucleotide sequence ID" value="XM_002113154.1"/>
</dbReference>
<dbReference type="OMA" id="NVRYGIM"/>
<gene>
    <name evidence="7" type="ORF">TRIADDRAFT_57101</name>
</gene>
<comment type="subcellular location">
    <subcellularLocation>
        <location evidence="1">Nucleus</location>
    </subcellularLocation>
</comment>
<dbReference type="Pfam" id="PF12295">
    <property type="entry name" value="Symplekin_C"/>
    <property type="match status" value="1"/>
</dbReference>